<dbReference type="AlphaFoldDB" id="A0AAV4VVZ9"/>
<keyword evidence="2" id="KW-1185">Reference proteome</keyword>
<proteinExistence type="predicted"/>
<dbReference type="EMBL" id="BPLR01015082">
    <property type="protein sequence ID" value="GIY73470.1"/>
    <property type="molecule type" value="Genomic_DNA"/>
</dbReference>
<name>A0AAV4VVZ9_CAEEX</name>
<protein>
    <submittedName>
        <fullName evidence="1">Uncharacterized protein</fullName>
    </submittedName>
</protein>
<organism evidence="1 2">
    <name type="scientific">Caerostris extrusa</name>
    <name type="common">Bark spider</name>
    <name type="synonym">Caerostris bankana</name>
    <dbReference type="NCBI Taxonomy" id="172846"/>
    <lineage>
        <taxon>Eukaryota</taxon>
        <taxon>Metazoa</taxon>
        <taxon>Ecdysozoa</taxon>
        <taxon>Arthropoda</taxon>
        <taxon>Chelicerata</taxon>
        <taxon>Arachnida</taxon>
        <taxon>Araneae</taxon>
        <taxon>Araneomorphae</taxon>
        <taxon>Entelegynae</taxon>
        <taxon>Araneoidea</taxon>
        <taxon>Araneidae</taxon>
        <taxon>Caerostris</taxon>
    </lineage>
</organism>
<sequence length="124" mass="13978">MGTVTQAGMEHLVAHNLQEMVLAETFMTIIIQCRSLNRISYNKYWMPTASYQMRGTDFNSGLTIFCPIPSTRRDDKGLPRINVDFTFSWMAKRNFPCTLIPTDYRSATIYGNCDSGLDGTFGGS</sequence>
<evidence type="ECO:0000313" key="1">
    <source>
        <dbReference type="EMBL" id="GIY73470.1"/>
    </source>
</evidence>
<evidence type="ECO:0000313" key="2">
    <source>
        <dbReference type="Proteomes" id="UP001054945"/>
    </source>
</evidence>
<reference evidence="1 2" key="1">
    <citation type="submission" date="2021-06" db="EMBL/GenBank/DDBJ databases">
        <title>Caerostris extrusa draft genome.</title>
        <authorList>
            <person name="Kono N."/>
            <person name="Arakawa K."/>
        </authorList>
    </citation>
    <scope>NUCLEOTIDE SEQUENCE [LARGE SCALE GENOMIC DNA]</scope>
</reference>
<gene>
    <name evidence="1" type="ORF">CEXT_119521</name>
</gene>
<comment type="caution">
    <text evidence="1">The sequence shown here is derived from an EMBL/GenBank/DDBJ whole genome shotgun (WGS) entry which is preliminary data.</text>
</comment>
<accession>A0AAV4VVZ9</accession>
<dbReference type="Proteomes" id="UP001054945">
    <property type="component" value="Unassembled WGS sequence"/>
</dbReference>